<dbReference type="PANTHER" id="PTHR38459:SF1">
    <property type="entry name" value="PROPHAGE BACTOPRENOL-LINKED GLUCOSE TRANSLOCASE HOMOLOG"/>
    <property type="match status" value="1"/>
</dbReference>
<dbReference type="PANTHER" id="PTHR38459">
    <property type="entry name" value="PROPHAGE BACTOPRENOL-LINKED GLUCOSE TRANSLOCASE HOMOLOG"/>
    <property type="match status" value="1"/>
</dbReference>
<evidence type="ECO:0000256" key="6">
    <source>
        <dbReference type="SAM" id="Phobius"/>
    </source>
</evidence>
<feature type="transmembrane region" description="Helical" evidence="6">
    <location>
        <begin position="12"/>
        <end position="30"/>
    </location>
</feature>
<dbReference type="OrthoDB" id="9812049at2"/>
<evidence type="ECO:0000313" key="9">
    <source>
        <dbReference type="Proteomes" id="UP000286848"/>
    </source>
</evidence>
<reference evidence="8 9" key="1">
    <citation type="journal article" date="2019" name="Int. J. Syst. Evol. Microbiol.">
        <title>Lactobacillus salitolerans sp. nov., a novel lactic acid bacterium isolated from spent mushroom substrates.</title>
        <authorList>
            <person name="Tohno M."/>
            <person name="Tanizawa Y."/>
            <person name="Kojima Y."/>
            <person name="Sakamoto M."/>
            <person name="Nakamura Y."/>
            <person name="Ohkuma M."/>
            <person name="Kobayashi H."/>
        </authorList>
    </citation>
    <scope>NUCLEOTIDE SEQUENCE [LARGE SCALE GENOMIC DNA]</scope>
    <source>
        <strain evidence="8 9">YK43</strain>
    </source>
</reference>
<evidence type="ECO:0000256" key="2">
    <source>
        <dbReference type="ARBA" id="ARBA00009399"/>
    </source>
</evidence>
<protein>
    <submittedName>
        <fullName evidence="8">Membrane protein</fullName>
    </submittedName>
</protein>
<organism evidence="8 9">
    <name type="scientific">Ligilactobacillus salitolerans</name>
    <dbReference type="NCBI Taxonomy" id="1808352"/>
    <lineage>
        <taxon>Bacteria</taxon>
        <taxon>Bacillati</taxon>
        <taxon>Bacillota</taxon>
        <taxon>Bacilli</taxon>
        <taxon>Lactobacillales</taxon>
        <taxon>Lactobacillaceae</taxon>
        <taxon>Ligilactobacillus</taxon>
    </lineage>
</organism>
<evidence type="ECO:0000256" key="4">
    <source>
        <dbReference type="ARBA" id="ARBA00022989"/>
    </source>
</evidence>
<keyword evidence="3 6" id="KW-0812">Transmembrane</keyword>
<name>A0A401IQD9_9LACO</name>
<evidence type="ECO:0000256" key="5">
    <source>
        <dbReference type="ARBA" id="ARBA00023136"/>
    </source>
</evidence>
<keyword evidence="9" id="KW-1185">Reference proteome</keyword>
<dbReference type="EMBL" id="BFFP01000002">
    <property type="protein sequence ID" value="GBG93736.1"/>
    <property type="molecule type" value="Genomic_DNA"/>
</dbReference>
<dbReference type="RefSeq" id="WP_124974514.1">
    <property type="nucleotide sequence ID" value="NZ_BFFP01000002.1"/>
</dbReference>
<dbReference type="GO" id="GO:0005886">
    <property type="term" value="C:plasma membrane"/>
    <property type="evidence" value="ECO:0007669"/>
    <property type="project" value="TreeGrafter"/>
</dbReference>
<feature type="transmembrane region" description="Helical" evidence="6">
    <location>
        <begin position="73"/>
        <end position="94"/>
    </location>
</feature>
<evidence type="ECO:0000256" key="1">
    <source>
        <dbReference type="ARBA" id="ARBA00004141"/>
    </source>
</evidence>
<keyword evidence="4 6" id="KW-1133">Transmembrane helix</keyword>
<dbReference type="Pfam" id="PF04138">
    <property type="entry name" value="GtrA_DPMS_TM"/>
    <property type="match status" value="1"/>
</dbReference>
<dbReference type="Proteomes" id="UP000286848">
    <property type="component" value="Unassembled WGS sequence"/>
</dbReference>
<feature type="domain" description="GtrA/DPMS transmembrane" evidence="7">
    <location>
        <begin position="10"/>
        <end position="122"/>
    </location>
</feature>
<feature type="transmembrane region" description="Helical" evidence="6">
    <location>
        <begin position="100"/>
        <end position="121"/>
    </location>
</feature>
<dbReference type="InterPro" id="IPR051401">
    <property type="entry name" value="GtrA_CellWall_Glycosyl"/>
</dbReference>
<sequence length="131" mass="14893">MPQSLKQFIKFCCIGGINTLLTYLIYLLLYHSLGNTVTMGIGYGLTSLIGLLLNNRWVFRPNAAVLPMVIKFYSTYGITWLLSVVFTFAATNWWNITAELIPILSLFLTTPTNFLLSKFWVFKNGQTVKNI</sequence>
<proteinExistence type="inferred from homology"/>
<evidence type="ECO:0000313" key="8">
    <source>
        <dbReference type="EMBL" id="GBG93736.1"/>
    </source>
</evidence>
<dbReference type="GO" id="GO:0000271">
    <property type="term" value="P:polysaccharide biosynthetic process"/>
    <property type="evidence" value="ECO:0007669"/>
    <property type="project" value="InterPro"/>
</dbReference>
<gene>
    <name evidence="8" type="ORF">LFYK43_01950</name>
</gene>
<feature type="transmembrane region" description="Helical" evidence="6">
    <location>
        <begin position="36"/>
        <end position="53"/>
    </location>
</feature>
<dbReference type="AlphaFoldDB" id="A0A401IQD9"/>
<accession>A0A401IQD9</accession>
<comment type="caution">
    <text evidence="8">The sequence shown here is derived from an EMBL/GenBank/DDBJ whole genome shotgun (WGS) entry which is preliminary data.</text>
</comment>
<evidence type="ECO:0000259" key="7">
    <source>
        <dbReference type="Pfam" id="PF04138"/>
    </source>
</evidence>
<evidence type="ECO:0000256" key="3">
    <source>
        <dbReference type="ARBA" id="ARBA00022692"/>
    </source>
</evidence>
<dbReference type="InterPro" id="IPR007267">
    <property type="entry name" value="GtrA_DPMS_TM"/>
</dbReference>
<keyword evidence="5 6" id="KW-0472">Membrane</keyword>
<comment type="similarity">
    <text evidence="2">Belongs to the GtrA family.</text>
</comment>
<comment type="subcellular location">
    <subcellularLocation>
        <location evidence="1">Membrane</location>
        <topology evidence="1">Multi-pass membrane protein</topology>
    </subcellularLocation>
</comment>